<keyword evidence="2 5" id="KW-0645">Protease</keyword>
<evidence type="ECO:0000256" key="1">
    <source>
        <dbReference type="ARBA" id="ARBA00011073"/>
    </source>
</evidence>
<dbReference type="PANTHER" id="PTHR43806:SF11">
    <property type="entry name" value="CEREVISIN-RELATED"/>
    <property type="match status" value="1"/>
</dbReference>
<evidence type="ECO:0000259" key="8">
    <source>
        <dbReference type="Pfam" id="PF00082"/>
    </source>
</evidence>
<feature type="active site" description="Charge relay system" evidence="5">
    <location>
        <position position="180"/>
    </location>
</feature>
<evidence type="ECO:0000256" key="4">
    <source>
        <dbReference type="ARBA" id="ARBA00022825"/>
    </source>
</evidence>
<sequence length="425" mass="42922">MRWTAVPAVWLTICLGSAVAPPPAPAAARTYAPAAPAAAGTTVSAGSAVAGTSVSAAPAASTHVSAAPAVAGTYVVALRRPPDGDVAGAEARAEAMTGRYGGRVHHVYASALRGFSVAMSADQAARLAADPRVVMVERNQVFSPQATPWGLDRVNQRNLPLDDAALRGGGAAGVTAYVLDSGLRITHSEFGGRAGHGYDVLDDDLVADDCYGHGTHVAGILGGRTYGVAKDVGLVAVRVLDCAGFGTTADIVAGIDWVTRHAREPAVVNLSLQAGKSRAIDRAVRSSVATGLPYVVSAGNQGRDACDASPAGVAEAITVGASTAGDERAPFSNDGRCVDLFAPGAAIPSAWITDDESSFTVSGTSMAAPHVAGAVALMLAGRPGSTPADIAARLAEESTKNVISGLRGESPNRLLFVEDRSVSPA</sequence>
<feature type="active site" description="Charge relay system" evidence="5">
    <location>
        <position position="365"/>
    </location>
</feature>
<dbReference type="Pfam" id="PF00082">
    <property type="entry name" value="Peptidase_S8"/>
    <property type="match status" value="1"/>
</dbReference>
<evidence type="ECO:0000256" key="5">
    <source>
        <dbReference type="PROSITE-ProRule" id="PRU01240"/>
    </source>
</evidence>
<dbReference type="Proteomes" id="UP001612741">
    <property type="component" value="Unassembled WGS sequence"/>
</dbReference>
<dbReference type="Gene3D" id="3.40.50.200">
    <property type="entry name" value="Peptidase S8/S53 domain"/>
    <property type="match status" value="1"/>
</dbReference>
<dbReference type="SUPFAM" id="SSF52743">
    <property type="entry name" value="Subtilisin-like"/>
    <property type="match status" value="1"/>
</dbReference>
<dbReference type="InterPro" id="IPR023828">
    <property type="entry name" value="Peptidase_S8_Ser-AS"/>
</dbReference>
<evidence type="ECO:0000259" key="9">
    <source>
        <dbReference type="Pfam" id="PF05922"/>
    </source>
</evidence>
<name>A0ABW7YUC3_9ACTN</name>
<dbReference type="InterPro" id="IPR022398">
    <property type="entry name" value="Peptidase_S8_His-AS"/>
</dbReference>
<comment type="similarity">
    <text evidence="1 5 6">Belongs to the peptidase S8 family.</text>
</comment>
<dbReference type="InterPro" id="IPR023827">
    <property type="entry name" value="Peptidase_S8_Asp-AS"/>
</dbReference>
<dbReference type="InterPro" id="IPR037045">
    <property type="entry name" value="S8pro/Inhibitor_I9_sf"/>
</dbReference>
<feature type="active site" description="Charge relay system" evidence="5">
    <location>
        <position position="213"/>
    </location>
</feature>
<dbReference type="PROSITE" id="PS51892">
    <property type="entry name" value="SUBTILASE"/>
    <property type="match status" value="1"/>
</dbReference>
<keyword evidence="4 5" id="KW-0720">Serine protease</keyword>
<gene>
    <name evidence="10" type="ORF">ACIBG2_19200</name>
</gene>
<dbReference type="PROSITE" id="PS00136">
    <property type="entry name" value="SUBTILASE_ASP"/>
    <property type="match status" value="1"/>
</dbReference>
<dbReference type="PRINTS" id="PR00723">
    <property type="entry name" value="SUBTILISIN"/>
</dbReference>
<dbReference type="RefSeq" id="WP_397082888.1">
    <property type="nucleotide sequence ID" value="NZ_JBITGY010000005.1"/>
</dbReference>
<dbReference type="InterPro" id="IPR010259">
    <property type="entry name" value="S8pro/Inhibitor_I9"/>
</dbReference>
<feature type="domain" description="Peptidase S8/S53" evidence="8">
    <location>
        <begin position="173"/>
        <end position="401"/>
    </location>
</feature>
<reference evidence="10 11" key="1">
    <citation type="submission" date="2024-10" db="EMBL/GenBank/DDBJ databases">
        <title>The Natural Products Discovery Center: Release of the First 8490 Sequenced Strains for Exploring Actinobacteria Biosynthetic Diversity.</title>
        <authorList>
            <person name="Kalkreuter E."/>
            <person name="Kautsar S.A."/>
            <person name="Yang D."/>
            <person name="Bader C.D."/>
            <person name="Teijaro C.N."/>
            <person name="Fluegel L."/>
            <person name="Davis C.M."/>
            <person name="Simpson J.R."/>
            <person name="Lauterbach L."/>
            <person name="Steele A.D."/>
            <person name="Gui C."/>
            <person name="Meng S."/>
            <person name="Li G."/>
            <person name="Viehrig K."/>
            <person name="Ye F."/>
            <person name="Su P."/>
            <person name="Kiefer A.F."/>
            <person name="Nichols A."/>
            <person name="Cepeda A.J."/>
            <person name="Yan W."/>
            <person name="Fan B."/>
            <person name="Jiang Y."/>
            <person name="Adhikari A."/>
            <person name="Zheng C.-J."/>
            <person name="Schuster L."/>
            <person name="Cowan T.M."/>
            <person name="Smanski M.J."/>
            <person name="Chevrette M.G."/>
            <person name="De Carvalho L.P.S."/>
            <person name="Shen B."/>
        </authorList>
    </citation>
    <scope>NUCLEOTIDE SEQUENCE [LARGE SCALE GENOMIC DNA]</scope>
    <source>
        <strain evidence="10 11">NPDC050545</strain>
    </source>
</reference>
<evidence type="ECO:0000313" key="10">
    <source>
        <dbReference type="EMBL" id="MFI6499523.1"/>
    </source>
</evidence>
<dbReference type="Pfam" id="PF05922">
    <property type="entry name" value="Inhibitor_I9"/>
    <property type="match status" value="1"/>
</dbReference>
<feature type="signal peptide" evidence="7">
    <location>
        <begin position="1"/>
        <end position="26"/>
    </location>
</feature>
<dbReference type="Gene3D" id="3.30.70.80">
    <property type="entry name" value="Peptidase S8 propeptide/proteinase inhibitor I9"/>
    <property type="match status" value="1"/>
</dbReference>
<feature type="chain" id="PRO_5045891848" evidence="7">
    <location>
        <begin position="27"/>
        <end position="425"/>
    </location>
</feature>
<keyword evidence="3 5" id="KW-0378">Hydrolase</keyword>
<dbReference type="InterPro" id="IPR034193">
    <property type="entry name" value="PCSK9_ProteinaseK-like"/>
</dbReference>
<evidence type="ECO:0000256" key="6">
    <source>
        <dbReference type="RuleBase" id="RU003355"/>
    </source>
</evidence>
<keyword evidence="11" id="KW-1185">Reference proteome</keyword>
<organism evidence="10 11">
    <name type="scientific">Nonomuraea typhae</name>
    <dbReference type="NCBI Taxonomy" id="2603600"/>
    <lineage>
        <taxon>Bacteria</taxon>
        <taxon>Bacillati</taxon>
        <taxon>Actinomycetota</taxon>
        <taxon>Actinomycetes</taxon>
        <taxon>Streptosporangiales</taxon>
        <taxon>Streptosporangiaceae</taxon>
        <taxon>Nonomuraea</taxon>
    </lineage>
</organism>
<evidence type="ECO:0000256" key="3">
    <source>
        <dbReference type="ARBA" id="ARBA00022801"/>
    </source>
</evidence>
<dbReference type="PANTHER" id="PTHR43806">
    <property type="entry name" value="PEPTIDASE S8"/>
    <property type="match status" value="1"/>
</dbReference>
<keyword evidence="7" id="KW-0732">Signal</keyword>
<evidence type="ECO:0000313" key="11">
    <source>
        <dbReference type="Proteomes" id="UP001612741"/>
    </source>
</evidence>
<dbReference type="EMBL" id="JBITGY010000005">
    <property type="protein sequence ID" value="MFI6499523.1"/>
    <property type="molecule type" value="Genomic_DNA"/>
</dbReference>
<dbReference type="InterPro" id="IPR000209">
    <property type="entry name" value="Peptidase_S8/S53_dom"/>
</dbReference>
<evidence type="ECO:0000256" key="2">
    <source>
        <dbReference type="ARBA" id="ARBA00022670"/>
    </source>
</evidence>
<dbReference type="InterPro" id="IPR050131">
    <property type="entry name" value="Peptidase_S8_subtilisin-like"/>
</dbReference>
<evidence type="ECO:0000256" key="7">
    <source>
        <dbReference type="SAM" id="SignalP"/>
    </source>
</evidence>
<feature type="domain" description="Inhibitor I9" evidence="9">
    <location>
        <begin position="98"/>
        <end position="141"/>
    </location>
</feature>
<comment type="caution">
    <text evidence="10">The sequence shown here is derived from an EMBL/GenBank/DDBJ whole genome shotgun (WGS) entry which is preliminary data.</text>
</comment>
<dbReference type="InterPro" id="IPR015500">
    <property type="entry name" value="Peptidase_S8_subtilisin-rel"/>
</dbReference>
<dbReference type="InterPro" id="IPR036852">
    <property type="entry name" value="Peptidase_S8/S53_dom_sf"/>
</dbReference>
<dbReference type="PROSITE" id="PS00137">
    <property type="entry name" value="SUBTILASE_HIS"/>
    <property type="match status" value="1"/>
</dbReference>
<dbReference type="PROSITE" id="PS00138">
    <property type="entry name" value="SUBTILASE_SER"/>
    <property type="match status" value="1"/>
</dbReference>
<dbReference type="SUPFAM" id="SSF54897">
    <property type="entry name" value="Protease propeptides/inhibitors"/>
    <property type="match status" value="1"/>
</dbReference>
<dbReference type="CDD" id="cd04077">
    <property type="entry name" value="Peptidases_S8_PCSK9_ProteinaseK_like"/>
    <property type="match status" value="1"/>
</dbReference>
<proteinExistence type="inferred from homology"/>
<protein>
    <submittedName>
        <fullName evidence="10">S8 family serine peptidase</fullName>
    </submittedName>
</protein>
<accession>A0ABW7YUC3</accession>